<dbReference type="AlphaFoldDB" id="A0A848CU16"/>
<name>A0A848CU16_ANEAE</name>
<gene>
    <name evidence="6" type="primary">ytaF</name>
    <name evidence="6" type="ORF">HF838_12580</name>
</gene>
<dbReference type="Proteomes" id="UP000561326">
    <property type="component" value="Unassembled WGS sequence"/>
</dbReference>
<dbReference type="PANTHER" id="PTHR35529:SF2">
    <property type="entry name" value="SPORULATION PROTEIN YTAF-RELATED"/>
    <property type="match status" value="1"/>
</dbReference>
<dbReference type="InterPro" id="IPR014205">
    <property type="entry name" value="Spore_YtaF"/>
</dbReference>
<evidence type="ECO:0000256" key="3">
    <source>
        <dbReference type="ARBA" id="ARBA00022989"/>
    </source>
</evidence>
<evidence type="ECO:0000256" key="1">
    <source>
        <dbReference type="ARBA" id="ARBA00022475"/>
    </source>
</evidence>
<keyword evidence="4 5" id="KW-0472">Membrane</keyword>
<accession>A0A848CU16</accession>
<feature type="transmembrane region" description="Helical" evidence="5">
    <location>
        <begin position="44"/>
        <end position="61"/>
    </location>
</feature>
<evidence type="ECO:0000256" key="2">
    <source>
        <dbReference type="ARBA" id="ARBA00022692"/>
    </source>
</evidence>
<dbReference type="InterPro" id="IPR003810">
    <property type="entry name" value="Mntp/YtaF"/>
</dbReference>
<evidence type="ECO:0000313" key="6">
    <source>
        <dbReference type="EMBL" id="NME99095.1"/>
    </source>
</evidence>
<dbReference type="RefSeq" id="WP_168975411.1">
    <property type="nucleotide sequence ID" value="NZ_JABAGO010000022.1"/>
</dbReference>
<dbReference type="NCBIfam" id="TIGR02840">
    <property type="entry name" value="spore_YtaF"/>
    <property type="match status" value="1"/>
</dbReference>
<evidence type="ECO:0000256" key="5">
    <source>
        <dbReference type="SAM" id="Phobius"/>
    </source>
</evidence>
<sequence length="225" mass="24258">MEKEENGVLHIFSLLALAFAVSLDGFGVGVTYGIRRIKIPARSVIIITSCSALVILASMYIGKWLAYFLSPAATQYVGGMILVAIGLWAIYNAKLQEAEEEGPKHEQPNGEPKSLVAFEIKALGLIVQILKRPTEADVDRSGTISAVEAMFLGMALSLDAFGAGIGAALIGYEPWVTALVIGSVSCLFILSGLKLGFMYSEVGWLKRMTYLPGILLILCGFFKMM</sequence>
<evidence type="ECO:0000256" key="4">
    <source>
        <dbReference type="ARBA" id="ARBA00023136"/>
    </source>
</evidence>
<organism evidence="6 7">
    <name type="scientific">Aneurinibacillus aneurinilyticus</name>
    <name type="common">Bacillus aneurinolyticus</name>
    <dbReference type="NCBI Taxonomy" id="1391"/>
    <lineage>
        <taxon>Bacteria</taxon>
        <taxon>Bacillati</taxon>
        <taxon>Bacillota</taxon>
        <taxon>Bacilli</taxon>
        <taxon>Bacillales</taxon>
        <taxon>Paenibacillaceae</taxon>
        <taxon>Aneurinibacillus group</taxon>
        <taxon>Aneurinibacillus</taxon>
    </lineage>
</organism>
<feature type="transmembrane region" description="Helical" evidence="5">
    <location>
        <begin position="149"/>
        <end position="170"/>
    </location>
</feature>
<reference evidence="6 7" key="1">
    <citation type="submission" date="2020-04" db="EMBL/GenBank/DDBJ databases">
        <authorList>
            <person name="Hitch T.C.A."/>
            <person name="Wylensek D."/>
            <person name="Clavel T."/>
        </authorList>
    </citation>
    <scope>NUCLEOTIDE SEQUENCE [LARGE SCALE GENOMIC DNA]</scope>
    <source>
        <strain evidence="6 7">WB01_D5_05</strain>
    </source>
</reference>
<keyword evidence="1" id="KW-1003">Cell membrane</keyword>
<feature type="transmembrane region" description="Helical" evidence="5">
    <location>
        <begin position="12"/>
        <end position="32"/>
    </location>
</feature>
<comment type="caution">
    <text evidence="6">The sequence shown here is derived from an EMBL/GenBank/DDBJ whole genome shotgun (WGS) entry which is preliminary data.</text>
</comment>
<dbReference type="Pfam" id="PF02659">
    <property type="entry name" value="Mntp"/>
    <property type="match status" value="2"/>
</dbReference>
<keyword evidence="2 5" id="KW-0812">Transmembrane</keyword>
<keyword evidence="3 5" id="KW-1133">Transmembrane helix</keyword>
<feature type="transmembrane region" description="Helical" evidence="5">
    <location>
        <begin position="73"/>
        <end position="91"/>
    </location>
</feature>
<feature type="transmembrane region" description="Helical" evidence="5">
    <location>
        <begin position="176"/>
        <end position="196"/>
    </location>
</feature>
<proteinExistence type="predicted"/>
<evidence type="ECO:0000313" key="7">
    <source>
        <dbReference type="Proteomes" id="UP000561326"/>
    </source>
</evidence>
<dbReference type="EMBL" id="JABAGO010000022">
    <property type="protein sequence ID" value="NME99095.1"/>
    <property type="molecule type" value="Genomic_DNA"/>
</dbReference>
<dbReference type="PANTHER" id="PTHR35529">
    <property type="entry name" value="MANGANESE EFFLUX PUMP MNTP-RELATED"/>
    <property type="match status" value="1"/>
</dbReference>
<protein>
    <submittedName>
        <fullName evidence="6">Sporulation membrane protein YtaF</fullName>
    </submittedName>
</protein>